<dbReference type="GO" id="GO:0006508">
    <property type="term" value="P:proteolysis"/>
    <property type="evidence" value="ECO:0007669"/>
    <property type="project" value="UniProtKB-KW"/>
</dbReference>
<keyword evidence="6 15" id="KW-0732">Signal</keyword>
<dbReference type="Pfam" id="PF02102">
    <property type="entry name" value="Peptidase_M35"/>
    <property type="match status" value="1"/>
</dbReference>
<evidence type="ECO:0000256" key="9">
    <source>
        <dbReference type="ARBA" id="ARBA00023049"/>
    </source>
</evidence>
<dbReference type="EMBL" id="ML742038">
    <property type="protein sequence ID" value="KAE8153546.1"/>
    <property type="molecule type" value="Genomic_DNA"/>
</dbReference>
<dbReference type="PRINTS" id="PR00768">
    <property type="entry name" value="DEUTEROLYSIN"/>
</dbReference>
<keyword evidence="8 13" id="KW-0862">Zinc</keyword>
<evidence type="ECO:0000256" key="8">
    <source>
        <dbReference type="ARBA" id="ARBA00022833"/>
    </source>
</evidence>
<evidence type="ECO:0000256" key="1">
    <source>
        <dbReference type="ARBA" id="ARBA00001187"/>
    </source>
</evidence>
<dbReference type="PANTHER" id="PTHR37016:SF3">
    <property type="entry name" value="NEUTRAL PROTEASE 2-RELATED"/>
    <property type="match status" value="1"/>
</dbReference>
<proteinExistence type="inferred from homology"/>
<evidence type="ECO:0000256" key="15">
    <source>
        <dbReference type="RuleBase" id="RU361126"/>
    </source>
</evidence>
<feature type="compositionally biased region" description="Low complexity" evidence="16">
    <location>
        <begin position="383"/>
        <end position="420"/>
    </location>
</feature>
<reference evidence="17 18" key="1">
    <citation type="submission" date="2019-04" db="EMBL/GenBank/DDBJ databases">
        <title>Friends and foes A comparative genomics study of 23 Aspergillus species from section Flavi.</title>
        <authorList>
            <consortium name="DOE Joint Genome Institute"/>
            <person name="Kjaerbolling I."/>
            <person name="Vesth T."/>
            <person name="Frisvad J.C."/>
            <person name="Nybo J.L."/>
            <person name="Theobald S."/>
            <person name="Kildgaard S."/>
            <person name="Isbrandt T."/>
            <person name="Kuo A."/>
            <person name="Sato A."/>
            <person name="Lyhne E.K."/>
            <person name="Kogle M.E."/>
            <person name="Wiebenga A."/>
            <person name="Kun R.S."/>
            <person name="Lubbers R.J."/>
            <person name="Makela M.R."/>
            <person name="Barry K."/>
            <person name="Chovatia M."/>
            <person name="Clum A."/>
            <person name="Daum C."/>
            <person name="Haridas S."/>
            <person name="He G."/>
            <person name="LaButti K."/>
            <person name="Lipzen A."/>
            <person name="Mondo S."/>
            <person name="Riley R."/>
            <person name="Salamov A."/>
            <person name="Simmons B.A."/>
            <person name="Magnuson J.K."/>
            <person name="Henrissat B."/>
            <person name="Mortensen U.H."/>
            <person name="Larsen T.O."/>
            <person name="Devries R.P."/>
            <person name="Grigoriev I.V."/>
            <person name="Machida M."/>
            <person name="Baker S.E."/>
            <person name="Andersen M.R."/>
        </authorList>
    </citation>
    <scope>NUCLEOTIDE SEQUENCE [LARGE SCALE GENOMIC DNA]</scope>
    <source>
        <strain evidence="17 18">IBT 18842</strain>
    </source>
</reference>
<dbReference type="OrthoDB" id="412874at2759"/>
<keyword evidence="10" id="KW-0865">Zymogen</keyword>
<evidence type="ECO:0000256" key="11">
    <source>
        <dbReference type="ARBA" id="ARBA00023157"/>
    </source>
</evidence>
<dbReference type="Gene3D" id="2.60.40.2970">
    <property type="match status" value="1"/>
</dbReference>
<dbReference type="PANTHER" id="PTHR37016">
    <property type="match status" value="1"/>
</dbReference>
<dbReference type="InterPro" id="IPR024079">
    <property type="entry name" value="MetalloPept_cat_dom_sf"/>
</dbReference>
<feature type="compositionally biased region" description="Gly residues" evidence="16">
    <location>
        <begin position="432"/>
        <end position="443"/>
    </location>
</feature>
<gene>
    <name evidence="17" type="ORF">BDV25DRAFT_149364</name>
</gene>
<organism evidence="17 18">
    <name type="scientific">Aspergillus avenaceus</name>
    <dbReference type="NCBI Taxonomy" id="36643"/>
    <lineage>
        <taxon>Eukaryota</taxon>
        <taxon>Fungi</taxon>
        <taxon>Dikarya</taxon>
        <taxon>Ascomycota</taxon>
        <taxon>Pezizomycotina</taxon>
        <taxon>Eurotiomycetes</taxon>
        <taxon>Eurotiomycetidae</taxon>
        <taxon>Eurotiales</taxon>
        <taxon>Aspergillaceae</taxon>
        <taxon>Aspergillus</taxon>
        <taxon>Aspergillus subgen. Circumdati</taxon>
    </lineage>
</organism>
<dbReference type="Proteomes" id="UP000325780">
    <property type="component" value="Unassembled WGS sequence"/>
</dbReference>
<name>A0A5N6U4M1_ASPAV</name>
<feature type="binding site" evidence="13">
    <location>
        <position position="321"/>
    </location>
    <ligand>
        <name>Zn(2+)</name>
        <dbReference type="ChEBI" id="CHEBI:29105"/>
        <note>catalytic</note>
    </ligand>
</feature>
<keyword evidence="4 15" id="KW-0165">Cleavage on pair of basic residues</keyword>
<comment type="function">
    <text evidence="15">Secreted metalloproteinase that allows assimilation of proteinaceous substrates. Shows high activities on basic nuclear substrates such as histone and protamine.</text>
</comment>
<evidence type="ECO:0000256" key="13">
    <source>
        <dbReference type="PIRSR" id="PIRSR601384-2"/>
    </source>
</evidence>
<dbReference type="AlphaFoldDB" id="A0A5N6U4M1"/>
<feature type="region of interest" description="Disordered" evidence="16">
    <location>
        <begin position="358"/>
        <end position="420"/>
    </location>
</feature>
<dbReference type="GO" id="GO:0005576">
    <property type="term" value="C:extracellular region"/>
    <property type="evidence" value="ECO:0007669"/>
    <property type="project" value="UniProtKB-SubCell"/>
</dbReference>
<feature type="disulfide bond" evidence="14">
    <location>
        <begin position="264"/>
        <end position="282"/>
    </location>
</feature>
<feature type="disulfide bond" evidence="14">
    <location>
        <begin position="186"/>
        <end position="256"/>
    </location>
</feature>
<evidence type="ECO:0000256" key="4">
    <source>
        <dbReference type="ARBA" id="ARBA00022685"/>
    </source>
</evidence>
<evidence type="ECO:0000256" key="5">
    <source>
        <dbReference type="ARBA" id="ARBA00022723"/>
    </source>
</evidence>
<feature type="active site" evidence="12">
    <location>
        <position position="307"/>
    </location>
</feature>
<dbReference type="EC" id="3.4.24.39" evidence="15"/>
<dbReference type="SUPFAM" id="SSF55486">
    <property type="entry name" value="Metalloproteases ('zincins'), catalytic domain"/>
    <property type="match status" value="1"/>
</dbReference>
<keyword evidence="5 13" id="KW-0479">Metal-binding</keyword>
<feature type="chain" id="PRO_5025091634" description="Neutral protease 2" evidence="15">
    <location>
        <begin position="19"/>
        <end position="491"/>
    </location>
</feature>
<dbReference type="Gene3D" id="3.40.390.10">
    <property type="entry name" value="Collagenase (Catalytic Domain)"/>
    <property type="match status" value="1"/>
</dbReference>
<evidence type="ECO:0000313" key="18">
    <source>
        <dbReference type="Proteomes" id="UP000325780"/>
    </source>
</evidence>
<evidence type="ECO:0000256" key="2">
    <source>
        <dbReference type="ARBA" id="ARBA00010279"/>
    </source>
</evidence>
<dbReference type="InterPro" id="IPR001384">
    <property type="entry name" value="Peptidase_M35"/>
</dbReference>
<evidence type="ECO:0000256" key="12">
    <source>
        <dbReference type="PIRSR" id="PIRSR601384-1"/>
    </source>
</evidence>
<comment type="similarity">
    <text evidence="2 15">Belongs to the peptidase M35 family.</text>
</comment>
<keyword evidence="18" id="KW-1185">Reference proteome</keyword>
<dbReference type="GO" id="GO:0004222">
    <property type="term" value="F:metalloendopeptidase activity"/>
    <property type="evidence" value="ECO:0007669"/>
    <property type="project" value="InterPro"/>
</dbReference>
<keyword evidence="9 15" id="KW-0482">Metalloprotease</keyword>
<dbReference type="GO" id="GO:0046872">
    <property type="term" value="F:metal ion binding"/>
    <property type="evidence" value="ECO:0007669"/>
    <property type="project" value="UniProtKB-KW"/>
</dbReference>
<comment type="catalytic activity">
    <reaction evidence="1 15">
        <text>Preferential cleavage of bonds with hydrophobic residues in P1'. Also 3-Asn-|-Gln-4 and 8-Gly-|-Ser-9 bonds in insulin B chain.</text>
        <dbReference type="EC" id="3.4.24.39"/>
    </reaction>
</comment>
<feature type="region of interest" description="Disordered" evidence="16">
    <location>
        <begin position="432"/>
        <end position="454"/>
    </location>
</feature>
<protein>
    <recommendedName>
        <fullName evidence="15">Neutral protease 2</fullName>
        <ecNumber evidence="15">3.4.24.39</ecNumber>
    </recommendedName>
    <alternativeName>
        <fullName evidence="15">Deuterolysin</fullName>
    </alternativeName>
</protein>
<accession>A0A5N6U4M1</accession>
<feature type="signal peptide" evidence="15">
    <location>
        <begin position="1"/>
        <end position="18"/>
    </location>
</feature>
<evidence type="ECO:0000256" key="14">
    <source>
        <dbReference type="PIRSR" id="PIRSR601384-3"/>
    </source>
</evidence>
<evidence type="ECO:0000313" key="17">
    <source>
        <dbReference type="EMBL" id="KAE8153546.1"/>
    </source>
</evidence>
<comment type="cofactor">
    <cofactor evidence="13 15">
        <name>Zn(2+)</name>
        <dbReference type="ChEBI" id="CHEBI:29105"/>
    </cofactor>
    <text evidence="13 15">Binds 1 zinc ion per subunit.</text>
</comment>
<evidence type="ECO:0000256" key="10">
    <source>
        <dbReference type="ARBA" id="ARBA00023145"/>
    </source>
</evidence>
<keyword evidence="15" id="KW-0964">Secreted</keyword>
<keyword evidence="11" id="KW-1015">Disulfide bond</keyword>
<evidence type="ECO:0000256" key="16">
    <source>
        <dbReference type="SAM" id="MobiDB-lite"/>
    </source>
</evidence>
<dbReference type="CDD" id="cd11008">
    <property type="entry name" value="M35_deuterolysin_like"/>
    <property type="match status" value="1"/>
</dbReference>
<sequence>MSLFQFVQFFGLLTMAAGKPIFLPRQASGAPQDGARNLIDVQLYSLGNSTVKASIINVGDERLRIVKRGGLLDDGLPTKKVAVSGAGGNPTFTGAEVDYVNTHLSPEAFVHLAPNQTIDSVFDIADSHGLSPGKVYSAIADGMLEYTKSDNPKKFFFVPYKSNAIEFDAPENADNRLVTRATLTGCTGEYNKLMQDNLARVAEMANKAAADARNGTSAHFKKFFMSDSQADRKEVAERLEAIAKEATTKGTLTYYCQASAQDSCGGNVAAITYPTENRVVNCQGYYDSQQVVNQCGYLDQASISLHEFSHATSVYAPGTDDVVYGIDGVLQLNTEQAKNNADSFAFYANSVFNNCNGDGSQSGGQNEGTITIPWQQGQGENTGSGSSQTGDQTGVLIPWQQGQGEDTGSGSSQTGDQTGGVFIPWQQAYGQQGGEALGQGNGQGDQEQANTGIGGLLPWSQQENTAPSDSGYNTLPASTQTFEIGEPVWSY</sequence>
<feature type="binding site" evidence="13">
    <location>
        <position position="306"/>
    </location>
    <ligand>
        <name>Zn(2+)</name>
        <dbReference type="ChEBI" id="CHEBI:29105"/>
        <note>catalytic</note>
    </ligand>
</feature>
<evidence type="ECO:0000256" key="3">
    <source>
        <dbReference type="ARBA" id="ARBA00022670"/>
    </source>
</evidence>
<dbReference type="InterPro" id="IPR050414">
    <property type="entry name" value="Fungal_M35_metalloproteases"/>
</dbReference>
<feature type="compositionally biased region" description="Polar residues" evidence="16">
    <location>
        <begin position="367"/>
        <end position="381"/>
    </location>
</feature>
<evidence type="ECO:0000256" key="7">
    <source>
        <dbReference type="ARBA" id="ARBA00022801"/>
    </source>
</evidence>
<feature type="binding site" evidence="13">
    <location>
        <position position="310"/>
    </location>
    <ligand>
        <name>Zn(2+)</name>
        <dbReference type="ChEBI" id="CHEBI:29105"/>
        <note>catalytic</note>
    </ligand>
</feature>
<comment type="subcellular location">
    <subcellularLocation>
        <location evidence="15">Secreted</location>
    </subcellularLocation>
</comment>
<keyword evidence="3 15" id="KW-0645">Protease</keyword>
<evidence type="ECO:0000256" key="6">
    <source>
        <dbReference type="ARBA" id="ARBA00022729"/>
    </source>
</evidence>
<keyword evidence="7 15" id="KW-0378">Hydrolase</keyword>